<feature type="transmembrane region" description="Helical" evidence="1">
    <location>
        <begin position="340"/>
        <end position="361"/>
    </location>
</feature>
<keyword evidence="3" id="KW-1185">Reference proteome</keyword>
<feature type="transmembrane region" description="Helical" evidence="1">
    <location>
        <begin position="55"/>
        <end position="81"/>
    </location>
</feature>
<gene>
    <name evidence="2" type="ORF">SK3146_03087</name>
</gene>
<keyword evidence="1" id="KW-0812">Transmembrane</keyword>
<accession>A0ABY4RNX6</accession>
<dbReference type="EMBL" id="CP027059">
    <property type="protein sequence ID" value="UQZ83880.1"/>
    <property type="molecule type" value="Genomic_DNA"/>
</dbReference>
<feature type="transmembrane region" description="Helical" evidence="1">
    <location>
        <begin position="181"/>
        <end position="202"/>
    </location>
</feature>
<keyword evidence="1" id="KW-0472">Membrane</keyword>
<protein>
    <recommendedName>
        <fullName evidence="4">Glycosyltransferase RgtA/B/C/D-like domain-containing protein</fullName>
    </recommendedName>
</protein>
<feature type="transmembrane region" description="Helical" evidence="1">
    <location>
        <begin position="144"/>
        <end position="161"/>
    </location>
</feature>
<reference evidence="2" key="2">
    <citation type="journal article" date="2021" name="J Anim Sci Technol">
        <title>Complete genome sequence of Paenibacillus konkukensis sp. nov. SK3146 as a potential probiotic strain.</title>
        <authorList>
            <person name="Jung H.I."/>
            <person name="Park S."/>
            <person name="Niu K.M."/>
            <person name="Lee S.W."/>
            <person name="Kothari D."/>
            <person name="Yi K.J."/>
            <person name="Kim S.K."/>
        </authorList>
    </citation>
    <scope>NUCLEOTIDE SEQUENCE</scope>
    <source>
        <strain evidence="2">SK3146</strain>
    </source>
</reference>
<feature type="transmembrane region" description="Helical" evidence="1">
    <location>
        <begin position="88"/>
        <end position="106"/>
    </location>
</feature>
<evidence type="ECO:0008006" key="4">
    <source>
        <dbReference type="Google" id="ProtNLM"/>
    </source>
</evidence>
<feature type="transmembrane region" description="Helical" evidence="1">
    <location>
        <begin position="290"/>
        <end position="306"/>
    </location>
</feature>
<evidence type="ECO:0000313" key="3">
    <source>
        <dbReference type="Proteomes" id="UP001057134"/>
    </source>
</evidence>
<dbReference type="RefSeq" id="WP_249865853.1">
    <property type="nucleotide sequence ID" value="NZ_CP027059.1"/>
</dbReference>
<feature type="transmembrane region" description="Helical" evidence="1">
    <location>
        <begin position="118"/>
        <end position="137"/>
    </location>
</feature>
<reference evidence="2" key="1">
    <citation type="submission" date="2018-02" db="EMBL/GenBank/DDBJ databases">
        <authorList>
            <person name="Kim S.-K."/>
            <person name="Jung H.-I."/>
            <person name="Lee S.-W."/>
        </authorList>
    </citation>
    <scope>NUCLEOTIDE SEQUENCE</scope>
    <source>
        <strain evidence="2">SK3146</strain>
    </source>
</reference>
<name>A0ABY4RNX6_9BACL</name>
<evidence type="ECO:0000256" key="1">
    <source>
        <dbReference type="SAM" id="Phobius"/>
    </source>
</evidence>
<sequence>MKALQKGISWFMFFLVFAVEFALGYYMAICLGFIHSDALSRVANAFFVLYSRQPHLGAIGFIWNPLPSFLEVIVLTLYPIFKTLATHGLAGVIVSSFFAGLSAKLIYDAGTHFKLSTFLKIVLVLLYCFNPFILLFGADGMSDIPFIYFIMYATVHFTIWLREYGPGSLIKCAFALALAFWVRYEAAMVGGAIAVCILLIMWNKRSNDQLTFKERYFKTEASSIIALTPLAFSGILWVFFNYIIMGNPLYFLNSEYSNTAQSQTLAETSAQIQNVRSSLFTIMYYIGKKMAWFSAPYLTLIIIHLINGKLFSKDTIRATALFLCIPSLQVLLLFKGSSMVFFRYFMYIFPLMVALMPYTLFRAAWKKLSALLCIASLIVTGVMLSYALSKPNLAGDEYNVLLGFQRQGYYYQRQVDDRAISAWIDEHLPNNSIITDSSSSYGFILSSSNPKKYIINSDNALFNAFLDNPSPDTAEYALVPNNLLSNNLPSKLNDKYFKLYNEGMPWAELYHDFNNEWRLYKIIKPQNVESSQQKNFHDQQ</sequence>
<feature type="transmembrane region" description="Helical" evidence="1">
    <location>
        <begin position="368"/>
        <end position="388"/>
    </location>
</feature>
<evidence type="ECO:0000313" key="2">
    <source>
        <dbReference type="EMBL" id="UQZ83880.1"/>
    </source>
</evidence>
<feature type="transmembrane region" description="Helical" evidence="1">
    <location>
        <begin position="12"/>
        <end position="35"/>
    </location>
</feature>
<organism evidence="2 3">
    <name type="scientific">Paenibacillus konkukensis</name>
    <dbReference type="NCBI Taxonomy" id="2020716"/>
    <lineage>
        <taxon>Bacteria</taxon>
        <taxon>Bacillati</taxon>
        <taxon>Bacillota</taxon>
        <taxon>Bacilli</taxon>
        <taxon>Bacillales</taxon>
        <taxon>Paenibacillaceae</taxon>
        <taxon>Paenibacillus</taxon>
    </lineage>
</organism>
<keyword evidence="1" id="KW-1133">Transmembrane helix</keyword>
<dbReference type="Proteomes" id="UP001057134">
    <property type="component" value="Chromosome"/>
</dbReference>
<feature type="transmembrane region" description="Helical" evidence="1">
    <location>
        <begin position="318"/>
        <end position="334"/>
    </location>
</feature>
<feature type="transmembrane region" description="Helical" evidence="1">
    <location>
        <begin position="223"/>
        <end position="244"/>
    </location>
</feature>
<proteinExistence type="predicted"/>